<dbReference type="InterPro" id="IPR052577">
    <property type="entry name" value="VWA7"/>
</dbReference>
<feature type="chain" id="PRO_5034962799" description="Het-C-domain-containing protein" evidence="2">
    <location>
        <begin position="30"/>
        <end position="781"/>
    </location>
</feature>
<feature type="signal peptide" evidence="2">
    <location>
        <begin position="1"/>
        <end position="29"/>
    </location>
</feature>
<sequence length="781" mass="84588">MAVSAMSWSSSLLLFLSLFLIFCTSPAHAFGAGNIASISKIEGHNWRHGDIEDMLKTVAFIRGHKWTSMMIKRVYFGNWLRDYSQAVDVGTLKGIQSATIRILVWVLSFLAFGYATAEFEVTEERLGVYRPEEHIDNPKDYADNADARKYDQRLRPPVQPVELEVDQQTGMKNYIANENLGIATSAGYIKHSFTRSIHFGRLYTSGSGNTKGREADLCEALRCLGQGLHCLEDFGAHTNYTELALRELGHHNVFPHTGIATEVNVRGHRVFPLVTGTFGVVDFLHSVLGEAQDNFAQSEVEQMEKALGEAQSQSKPASGARSFGGADQLSSMTGLLAQVPGAGGLAQQAEQLQAQSNAQEQANSRDAQSGGPPSFAGPPGSSTGGPGPGIPGMSPNFDPQKTAAQIYPILEFRDKVVRAISATIEKIPGLEALVEKITETLTMFVLSLLAPFIRPIINAVSKQLKTGSSAVIDTSGKHQYEPWTNPQCSDPTHSMLSKDHFSNILNEPAGQVAAAILQYVAPRVIFAWEHPDVPTHEVLNDVARVFHHPALRDQNSELHRKMFDVVQRWSNGRHNLDLLTSENVRHGKNHIGLDSGHGGGLSSIPGVGSVFGGSSGGKTGGMPWDKLGNFKDVAGMRRDDLDAEPENVPSAFPGTNTAFDSTRPPTGPALGYEPNQGQPYEQNPYSQNQGPTYYGQGMPPQQQQQPMYGQPPGPPDWQQHSGGYGEPLPGGPFPPQGYPPQQQQYGGMPPYNFDPNAPPPPGPGYGGLPPSQSGQYYGGGY</sequence>
<feature type="compositionally biased region" description="Low complexity" evidence="1">
    <location>
        <begin position="689"/>
        <end position="708"/>
    </location>
</feature>
<feature type="compositionally biased region" description="Polar residues" evidence="1">
    <location>
        <begin position="653"/>
        <end position="664"/>
    </location>
</feature>
<keyword evidence="2" id="KW-0732">Signal</keyword>
<feature type="region of interest" description="Disordered" evidence="1">
    <location>
        <begin position="642"/>
        <end position="781"/>
    </location>
</feature>
<feature type="region of interest" description="Disordered" evidence="1">
    <location>
        <begin position="346"/>
        <end position="398"/>
    </location>
</feature>
<accession>A0A8H3FSI2</accession>
<evidence type="ECO:0000313" key="3">
    <source>
        <dbReference type="EMBL" id="CAF9928292.1"/>
    </source>
</evidence>
<feature type="compositionally biased region" description="Low complexity" evidence="1">
    <location>
        <begin position="346"/>
        <end position="381"/>
    </location>
</feature>
<dbReference type="Pfam" id="PF07217">
    <property type="entry name" value="Het-C"/>
    <property type="match status" value="1"/>
</dbReference>
<gene>
    <name evidence="3" type="ORF">HETSPECPRED_006796</name>
</gene>
<organism evidence="3 4">
    <name type="scientific">Heterodermia speciosa</name>
    <dbReference type="NCBI Taxonomy" id="116794"/>
    <lineage>
        <taxon>Eukaryota</taxon>
        <taxon>Fungi</taxon>
        <taxon>Dikarya</taxon>
        <taxon>Ascomycota</taxon>
        <taxon>Pezizomycotina</taxon>
        <taxon>Lecanoromycetes</taxon>
        <taxon>OSLEUM clade</taxon>
        <taxon>Lecanoromycetidae</taxon>
        <taxon>Caliciales</taxon>
        <taxon>Physciaceae</taxon>
        <taxon>Heterodermia</taxon>
    </lineage>
</organism>
<dbReference type="PANTHER" id="PTHR14905:SF7">
    <property type="entry name" value="VON WILLEBRAND FACTOR A DOMAIN-CONTAINING PROTEIN 7"/>
    <property type="match status" value="1"/>
</dbReference>
<dbReference type="InterPro" id="IPR010816">
    <property type="entry name" value="Het-C"/>
</dbReference>
<dbReference type="EMBL" id="CAJPDS010000047">
    <property type="protein sequence ID" value="CAF9928292.1"/>
    <property type="molecule type" value="Genomic_DNA"/>
</dbReference>
<proteinExistence type="predicted"/>
<evidence type="ECO:0000256" key="1">
    <source>
        <dbReference type="SAM" id="MobiDB-lite"/>
    </source>
</evidence>
<comment type="caution">
    <text evidence="3">The sequence shown here is derived from an EMBL/GenBank/DDBJ whole genome shotgun (WGS) entry which is preliminary data.</text>
</comment>
<reference evidence="3" key="1">
    <citation type="submission" date="2021-03" db="EMBL/GenBank/DDBJ databases">
        <authorList>
            <person name="Tagirdzhanova G."/>
        </authorList>
    </citation>
    <scope>NUCLEOTIDE SEQUENCE</scope>
</reference>
<feature type="compositionally biased region" description="Low complexity" evidence="1">
    <location>
        <begin position="739"/>
        <end position="755"/>
    </location>
</feature>
<protein>
    <recommendedName>
        <fullName evidence="5">Het-C-domain-containing protein</fullName>
    </recommendedName>
</protein>
<feature type="compositionally biased region" description="Polar residues" evidence="1">
    <location>
        <begin position="675"/>
        <end position="688"/>
    </location>
</feature>
<evidence type="ECO:0000256" key="2">
    <source>
        <dbReference type="SAM" id="SignalP"/>
    </source>
</evidence>
<name>A0A8H3FSI2_9LECA</name>
<dbReference type="AlphaFoldDB" id="A0A8H3FSI2"/>
<evidence type="ECO:0000313" key="4">
    <source>
        <dbReference type="Proteomes" id="UP000664521"/>
    </source>
</evidence>
<keyword evidence="4" id="KW-1185">Reference proteome</keyword>
<evidence type="ECO:0008006" key="5">
    <source>
        <dbReference type="Google" id="ProtNLM"/>
    </source>
</evidence>
<feature type="compositionally biased region" description="Pro residues" evidence="1">
    <location>
        <begin position="729"/>
        <end position="738"/>
    </location>
</feature>
<dbReference type="OrthoDB" id="2506204at2759"/>
<feature type="region of interest" description="Disordered" evidence="1">
    <location>
        <begin position="299"/>
        <end position="325"/>
    </location>
</feature>
<dbReference type="PANTHER" id="PTHR14905">
    <property type="entry name" value="NG37"/>
    <property type="match status" value="1"/>
</dbReference>
<dbReference type="Proteomes" id="UP000664521">
    <property type="component" value="Unassembled WGS sequence"/>
</dbReference>